<dbReference type="Gene3D" id="3.30.70.1060">
    <property type="entry name" value="Dimeric alpha+beta barrel"/>
    <property type="match status" value="1"/>
</dbReference>
<keyword evidence="4" id="KW-1185">Reference proteome</keyword>
<dbReference type="RefSeq" id="WP_066269731.1">
    <property type="nucleotide sequence ID" value="NZ_JARMAB010000016.1"/>
</dbReference>
<evidence type="ECO:0000256" key="1">
    <source>
        <dbReference type="ARBA" id="ARBA00007689"/>
    </source>
</evidence>
<dbReference type="Proteomes" id="UP001341444">
    <property type="component" value="Unassembled WGS sequence"/>
</dbReference>
<accession>A0ABU6MGJ8</accession>
<dbReference type="Pfam" id="PF03795">
    <property type="entry name" value="YCII"/>
    <property type="match status" value="1"/>
</dbReference>
<dbReference type="SUPFAM" id="SSF54909">
    <property type="entry name" value="Dimeric alpha+beta barrel"/>
    <property type="match status" value="1"/>
</dbReference>
<comment type="similarity">
    <text evidence="1">Belongs to the YciI family.</text>
</comment>
<dbReference type="InterPro" id="IPR011008">
    <property type="entry name" value="Dimeric_a/b-barrel"/>
</dbReference>
<evidence type="ECO:0000313" key="4">
    <source>
        <dbReference type="Proteomes" id="UP001341444"/>
    </source>
</evidence>
<name>A0ABU6MGJ8_9BACI</name>
<dbReference type="InterPro" id="IPR005545">
    <property type="entry name" value="YCII"/>
</dbReference>
<dbReference type="EMBL" id="JARMAB010000016">
    <property type="protein sequence ID" value="MED1203801.1"/>
    <property type="molecule type" value="Genomic_DNA"/>
</dbReference>
<evidence type="ECO:0000313" key="3">
    <source>
        <dbReference type="EMBL" id="MED1203801.1"/>
    </source>
</evidence>
<proteinExistence type="inferred from homology"/>
<reference evidence="3 4" key="1">
    <citation type="submission" date="2023-03" db="EMBL/GenBank/DDBJ databases">
        <title>Bacillus Genome Sequencing.</title>
        <authorList>
            <person name="Dunlap C."/>
        </authorList>
    </citation>
    <scope>NUCLEOTIDE SEQUENCE [LARGE SCALE GENOMIC DNA]</scope>
    <source>
        <strain evidence="3 4">B-23453</strain>
    </source>
</reference>
<gene>
    <name evidence="3" type="ORF">P4T90_12075</name>
</gene>
<evidence type="ECO:0000259" key="2">
    <source>
        <dbReference type="Pfam" id="PF03795"/>
    </source>
</evidence>
<sequence length="108" mass="12701">MELKQYIYTLKLFPALLDEKNWTEREHAVVSRHFEALQKLMEQDKLILAGRTLNMDETTFGIVILQTTTEEEARNLMEQDPAVKEQVMTAELFPYKIALMNERFVKGH</sequence>
<protein>
    <submittedName>
        <fullName evidence="3">YciI family protein</fullName>
    </submittedName>
</protein>
<organism evidence="3 4">
    <name type="scientific">Heyndrickxia acidicola</name>
    <dbReference type="NCBI Taxonomy" id="209389"/>
    <lineage>
        <taxon>Bacteria</taxon>
        <taxon>Bacillati</taxon>
        <taxon>Bacillota</taxon>
        <taxon>Bacilli</taxon>
        <taxon>Bacillales</taxon>
        <taxon>Bacillaceae</taxon>
        <taxon>Heyndrickxia</taxon>
    </lineage>
</organism>
<feature type="domain" description="YCII-related" evidence="2">
    <location>
        <begin position="20"/>
        <end position="87"/>
    </location>
</feature>
<comment type="caution">
    <text evidence="3">The sequence shown here is derived from an EMBL/GenBank/DDBJ whole genome shotgun (WGS) entry which is preliminary data.</text>
</comment>